<keyword evidence="2" id="KW-1185">Reference proteome</keyword>
<evidence type="ECO:0000313" key="1">
    <source>
        <dbReference type="EMBL" id="GFU61278.1"/>
    </source>
</evidence>
<dbReference type="EMBL" id="BMAW01040865">
    <property type="protein sequence ID" value="GFU61278.1"/>
    <property type="molecule type" value="Genomic_DNA"/>
</dbReference>
<gene>
    <name evidence="1" type="ORF">NPIL_647961</name>
</gene>
<sequence length="107" mass="12312">MWTPQEKTQCVAWIIESKSDTQFQLNLRTKFKRDPPSRPSIHEWHTSFMTTGSVLHKKGKGRWRANDEVPFIFGPEVPLDLDVQFAPYELCHIVLSPVESICSLTIG</sequence>
<accession>A0A8X6US79</accession>
<dbReference type="Proteomes" id="UP000887013">
    <property type="component" value="Unassembled WGS sequence"/>
</dbReference>
<protein>
    <submittedName>
        <fullName evidence="1">DUF4817 domain-containing protein</fullName>
    </submittedName>
</protein>
<dbReference type="AlphaFoldDB" id="A0A8X6US79"/>
<comment type="caution">
    <text evidence="1">The sequence shown here is derived from an EMBL/GenBank/DDBJ whole genome shotgun (WGS) entry which is preliminary data.</text>
</comment>
<name>A0A8X6US79_NEPPI</name>
<reference evidence="1" key="1">
    <citation type="submission" date="2020-08" db="EMBL/GenBank/DDBJ databases">
        <title>Multicomponent nature underlies the extraordinary mechanical properties of spider dragline silk.</title>
        <authorList>
            <person name="Kono N."/>
            <person name="Nakamura H."/>
            <person name="Mori M."/>
            <person name="Yoshida Y."/>
            <person name="Ohtoshi R."/>
            <person name="Malay A.D."/>
            <person name="Moran D.A.P."/>
            <person name="Tomita M."/>
            <person name="Numata K."/>
            <person name="Arakawa K."/>
        </authorList>
    </citation>
    <scope>NUCLEOTIDE SEQUENCE</scope>
</reference>
<organism evidence="1 2">
    <name type="scientific">Nephila pilipes</name>
    <name type="common">Giant wood spider</name>
    <name type="synonym">Nephila maculata</name>
    <dbReference type="NCBI Taxonomy" id="299642"/>
    <lineage>
        <taxon>Eukaryota</taxon>
        <taxon>Metazoa</taxon>
        <taxon>Ecdysozoa</taxon>
        <taxon>Arthropoda</taxon>
        <taxon>Chelicerata</taxon>
        <taxon>Arachnida</taxon>
        <taxon>Araneae</taxon>
        <taxon>Araneomorphae</taxon>
        <taxon>Entelegynae</taxon>
        <taxon>Araneoidea</taxon>
        <taxon>Nephilidae</taxon>
        <taxon>Nephila</taxon>
    </lineage>
</organism>
<evidence type="ECO:0000313" key="2">
    <source>
        <dbReference type="Proteomes" id="UP000887013"/>
    </source>
</evidence>
<dbReference type="OrthoDB" id="6782743at2759"/>
<proteinExistence type="predicted"/>